<dbReference type="InParanoid" id="Q23JK3"/>
<proteinExistence type="predicted"/>
<organism evidence="1 2">
    <name type="scientific">Tetrahymena thermophila (strain SB210)</name>
    <dbReference type="NCBI Taxonomy" id="312017"/>
    <lineage>
        <taxon>Eukaryota</taxon>
        <taxon>Sar</taxon>
        <taxon>Alveolata</taxon>
        <taxon>Ciliophora</taxon>
        <taxon>Intramacronucleata</taxon>
        <taxon>Oligohymenophorea</taxon>
        <taxon>Hymenostomatida</taxon>
        <taxon>Tetrahymenina</taxon>
        <taxon>Tetrahymenidae</taxon>
        <taxon>Tetrahymena</taxon>
    </lineage>
</organism>
<evidence type="ECO:0000313" key="2">
    <source>
        <dbReference type="Proteomes" id="UP000009168"/>
    </source>
</evidence>
<keyword evidence="2" id="KW-1185">Reference proteome</keyword>
<sequence length="424" mass="50516">MDIENQKLKCKKHNQNEILFVKTDSLADEEDIFFCDLCLFSLQNFTLNNFTSMKQITNWSEGQVIYNFPPLKDNLILNQIMLLKQESQLNKQVLKINEFFEQLKCEVMQMLNEAQKIMNNLVSEMQEIDFKIMEKYNNLSKLKEFKNIITQNDISQDELVIQTKQFLKLIQQNKKSNSKSLESLIQEYQMLEQQIQLQKPEQIKIKLLDTLKDFSYLYKQEKIQQNLMTKYQDLLPQIQFSKYLFEPYYSSSLSISQNQLNQFLFTSKLSNKWGSFYSSNLIIESDKKYIFKLKAEQLDPEQDNYMVFGLVRDETKDKDYCTKDFLSCSLCYQNNKCYISQYVRGLSKIIRGNFKDLPTETEIEFRICINKNIFQITELPNKNHRAVLDEKSKQNLKKYQNLRFFIGMENKIQITLLEAKVKDN</sequence>
<evidence type="ECO:0008006" key="3">
    <source>
        <dbReference type="Google" id="ProtNLM"/>
    </source>
</evidence>
<dbReference type="Proteomes" id="UP000009168">
    <property type="component" value="Unassembled WGS sequence"/>
</dbReference>
<dbReference type="AlphaFoldDB" id="Q23JK3"/>
<dbReference type="RefSeq" id="XP_001016985.2">
    <property type="nucleotide sequence ID" value="XM_001016985.2"/>
</dbReference>
<dbReference type="HOGENOM" id="CLU_668169_0_0_1"/>
<reference evidence="2" key="1">
    <citation type="journal article" date="2006" name="PLoS Biol.">
        <title>Macronuclear genome sequence of the ciliate Tetrahymena thermophila, a model eukaryote.</title>
        <authorList>
            <person name="Eisen J.A."/>
            <person name="Coyne R.S."/>
            <person name="Wu M."/>
            <person name="Wu D."/>
            <person name="Thiagarajan M."/>
            <person name="Wortman J.R."/>
            <person name="Badger J.H."/>
            <person name="Ren Q."/>
            <person name="Amedeo P."/>
            <person name="Jones K.M."/>
            <person name="Tallon L.J."/>
            <person name="Delcher A.L."/>
            <person name="Salzberg S.L."/>
            <person name="Silva J.C."/>
            <person name="Haas B.J."/>
            <person name="Majoros W.H."/>
            <person name="Farzad M."/>
            <person name="Carlton J.M."/>
            <person name="Smith R.K. Jr."/>
            <person name="Garg J."/>
            <person name="Pearlman R.E."/>
            <person name="Karrer K.M."/>
            <person name="Sun L."/>
            <person name="Manning G."/>
            <person name="Elde N.C."/>
            <person name="Turkewitz A.P."/>
            <person name="Asai D.J."/>
            <person name="Wilkes D.E."/>
            <person name="Wang Y."/>
            <person name="Cai H."/>
            <person name="Collins K."/>
            <person name="Stewart B.A."/>
            <person name="Lee S.R."/>
            <person name="Wilamowska K."/>
            <person name="Weinberg Z."/>
            <person name="Ruzzo W.L."/>
            <person name="Wloga D."/>
            <person name="Gaertig J."/>
            <person name="Frankel J."/>
            <person name="Tsao C.-C."/>
            <person name="Gorovsky M.A."/>
            <person name="Keeling P.J."/>
            <person name="Waller R.F."/>
            <person name="Patron N.J."/>
            <person name="Cherry J.M."/>
            <person name="Stover N.A."/>
            <person name="Krieger C.J."/>
            <person name="del Toro C."/>
            <person name="Ryder H.F."/>
            <person name="Williamson S.C."/>
            <person name="Barbeau R.A."/>
            <person name="Hamilton E.P."/>
            <person name="Orias E."/>
        </authorList>
    </citation>
    <scope>NUCLEOTIDE SEQUENCE [LARGE SCALE GENOMIC DNA]</scope>
    <source>
        <strain evidence="2">SB210</strain>
    </source>
</reference>
<name>Q23JK3_TETTS</name>
<dbReference type="GeneID" id="7843122"/>
<accession>Q23JK3</accession>
<dbReference type="KEGG" id="tet:TTHERM_00759020"/>
<protein>
    <recommendedName>
        <fullName evidence="3">Zinc carboxypeptidase family protein</fullName>
    </recommendedName>
</protein>
<dbReference type="EMBL" id="GG662685">
    <property type="protein sequence ID" value="EAR96740.2"/>
    <property type="molecule type" value="Genomic_DNA"/>
</dbReference>
<gene>
    <name evidence="1" type="ORF">TTHERM_00759020</name>
</gene>
<evidence type="ECO:0000313" key="1">
    <source>
        <dbReference type="EMBL" id="EAR96740.2"/>
    </source>
</evidence>